<evidence type="ECO:0000313" key="7">
    <source>
        <dbReference type="EMBL" id="MFC7324645.1"/>
    </source>
</evidence>
<dbReference type="Gene3D" id="3.40.50.740">
    <property type="match status" value="1"/>
</dbReference>
<evidence type="ECO:0000256" key="4">
    <source>
        <dbReference type="ARBA" id="ARBA00023014"/>
    </source>
</evidence>
<sequence length="705" mass="74918">MTDRESTTCMRCAVGCGYRQRDADEGRGVVDVRGDEAHPTNGGSTCSRGVRETVDPGGERVTEPLIRRGGELRPADWDTALGTVAVRIIEALREGNDNVAVLGSGQQTNEAAYALGKLARGGFGTRYYDANTTLCMASAVRAYVQAFGSDAPPPTYEDVPEAETHVIWGANPKIAHPVLYRWIADSAGDGGELIVVDPVESETAADADLHVRPEPGTDLALARAALAAAVDEGLVDREFVERHTEGFEAMVGSLPDVDVAAETAGVPADRVSELAAAFDSRTLVYWGMGVNQSVQGTGTARSLIDLCLATGNLGPGSGPFSLTGQANSMGNRVCASKSSWPGYRAFDDVADRKAIAREWGVPMTRLPDSSGPGFVRIVDELARGNVDVCWTVATNPVAGVPDSGHVRAALEDGFLIVQDAFRSDTAELADVVLPAATWGESEGTVMNMERRVSRVTAAREPPEGVRRDVDIIGAVADRVVPELFESTRLDPEALFDEVAALTRGTTADFSGISYERLAEELAVRWPAPDADGEGGYRYYNEDDADPWSFRTDSGRARFSNASHEGVPEPIDAEYPLTLTTGRRPDAYNTGVRTRMDADGDGGETTARLHPETIADNLTAFDRGRTVVESRRSAVAVEATPDADVPPGLVWLPVHNPAANELTLSAADPESAEPNLKQCAVGLSAPDRGVADPVDERRASGADSLP</sequence>
<feature type="region of interest" description="Disordered" evidence="5">
    <location>
        <begin position="682"/>
        <end position="705"/>
    </location>
</feature>
<dbReference type="Pfam" id="PF04879">
    <property type="entry name" value="Molybdop_Fe4S4"/>
    <property type="match status" value="1"/>
</dbReference>
<reference evidence="7 8" key="1">
    <citation type="journal article" date="2019" name="Int. J. Syst. Evol. Microbiol.">
        <title>The Global Catalogue of Microorganisms (GCM) 10K type strain sequencing project: providing services to taxonomists for standard genome sequencing and annotation.</title>
        <authorList>
            <consortium name="The Broad Institute Genomics Platform"/>
            <consortium name="The Broad Institute Genome Sequencing Center for Infectious Disease"/>
            <person name="Wu L."/>
            <person name="Ma J."/>
        </authorList>
    </citation>
    <scope>NUCLEOTIDE SEQUENCE [LARGE SCALE GENOMIC DNA]</scope>
    <source>
        <strain evidence="7 8">CGMCC 1.12554</strain>
    </source>
</reference>
<evidence type="ECO:0000259" key="6">
    <source>
        <dbReference type="PROSITE" id="PS51669"/>
    </source>
</evidence>
<dbReference type="GO" id="GO:0046872">
    <property type="term" value="F:metal ion binding"/>
    <property type="evidence" value="ECO:0007669"/>
    <property type="project" value="UniProtKB-KW"/>
</dbReference>
<dbReference type="AlphaFoldDB" id="A0ABD6AK56"/>
<accession>A0ABD6AK56</accession>
<feature type="region of interest" description="Disordered" evidence="5">
    <location>
        <begin position="33"/>
        <end position="57"/>
    </location>
</feature>
<dbReference type="GO" id="GO:0047889">
    <property type="term" value="F:ferredoxin-nitrate reductase activity"/>
    <property type="evidence" value="ECO:0007669"/>
    <property type="project" value="UniProtKB-EC"/>
</dbReference>
<dbReference type="RefSeq" id="WP_256408963.1">
    <property type="nucleotide sequence ID" value="NZ_JANHDN010000004.1"/>
</dbReference>
<evidence type="ECO:0000256" key="2">
    <source>
        <dbReference type="ARBA" id="ARBA00022723"/>
    </source>
</evidence>
<keyword evidence="4" id="KW-0411">Iron-sulfur</keyword>
<dbReference type="PANTHER" id="PTHR43105:SF10">
    <property type="entry name" value="NADH-QUINONE OXIDOREDUCTASE SUBUNIT G"/>
    <property type="match status" value="1"/>
</dbReference>
<keyword evidence="1" id="KW-0004">4Fe-4S</keyword>
<feature type="domain" description="4Fe-4S Mo/W bis-MGD-type" evidence="6">
    <location>
        <begin position="1"/>
        <end position="60"/>
    </location>
</feature>
<dbReference type="EMBL" id="JBHTBL010000005">
    <property type="protein sequence ID" value="MFC7324645.1"/>
    <property type="molecule type" value="Genomic_DNA"/>
</dbReference>
<dbReference type="PROSITE" id="PS51669">
    <property type="entry name" value="4FE4S_MOW_BIS_MGD"/>
    <property type="match status" value="1"/>
</dbReference>
<dbReference type="Pfam" id="PF00384">
    <property type="entry name" value="Molybdopterin"/>
    <property type="match status" value="1"/>
</dbReference>
<evidence type="ECO:0000256" key="1">
    <source>
        <dbReference type="ARBA" id="ARBA00022485"/>
    </source>
</evidence>
<organism evidence="7 8">
    <name type="scientific">Halorubrum rutilum</name>
    <dbReference type="NCBI Taxonomy" id="1364933"/>
    <lineage>
        <taxon>Archaea</taxon>
        <taxon>Methanobacteriati</taxon>
        <taxon>Methanobacteriota</taxon>
        <taxon>Stenosarchaea group</taxon>
        <taxon>Halobacteria</taxon>
        <taxon>Halobacteriales</taxon>
        <taxon>Haloferacaceae</taxon>
        <taxon>Halorubrum</taxon>
    </lineage>
</organism>
<keyword evidence="2" id="KW-0479">Metal-binding</keyword>
<gene>
    <name evidence="7" type="primary">nasA</name>
    <name evidence="7" type="ORF">ACFQMF_08640</name>
</gene>
<evidence type="ECO:0000256" key="5">
    <source>
        <dbReference type="SAM" id="MobiDB-lite"/>
    </source>
</evidence>
<dbReference type="Gene3D" id="3.40.228.10">
    <property type="entry name" value="Dimethylsulfoxide Reductase, domain 2"/>
    <property type="match status" value="1"/>
</dbReference>
<dbReference type="Gene3D" id="2.40.40.20">
    <property type="match status" value="1"/>
</dbReference>
<dbReference type="PANTHER" id="PTHR43105">
    <property type="entry name" value="RESPIRATORY NITRATE REDUCTASE"/>
    <property type="match status" value="1"/>
</dbReference>
<dbReference type="Pfam" id="PF01568">
    <property type="entry name" value="Molydop_binding"/>
    <property type="match status" value="1"/>
</dbReference>
<dbReference type="GO" id="GO:0051539">
    <property type="term" value="F:4 iron, 4 sulfur cluster binding"/>
    <property type="evidence" value="ECO:0007669"/>
    <property type="project" value="UniProtKB-KW"/>
</dbReference>
<dbReference type="InterPro" id="IPR050123">
    <property type="entry name" value="Prok_molybdopt-oxidoreductase"/>
</dbReference>
<dbReference type="Proteomes" id="UP001596545">
    <property type="component" value="Unassembled WGS sequence"/>
</dbReference>
<dbReference type="InterPro" id="IPR006963">
    <property type="entry name" value="Mopterin_OxRdtase_4Fe-4S_dom"/>
</dbReference>
<dbReference type="SUPFAM" id="SSF50692">
    <property type="entry name" value="ADC-like"/>
    <property type="match status" value="1"/>
</dbReference>
<comment type="caution">
    <text evidence="7">The sequence shown here is derived from an EMBL/GenBank/DDBJ whole genome shotgun (WGS) entry which is preliminary data.</text>
</comment>
<dbReference type="InterPro" id="IPR006656">
    <property type="entry name" value="Mopterin_OxRdtase"/>
</dbReference>
<evidence type="ECO:0000313" key="8">
    <source>
        <dbReference type="Proteomes" id="UP001596545"/>
    </source>
</evidence>
<evidence type="ECO:0000256" key="3">
    <source>
        <dbReference type="ARBA" id="ARBA00023004"/>
    </source>
</evidence>
<keyword evidence="8" id="KW-1185">Reference proteome</keyword>
<keyword evidence="7" id="KW-0560">Oxidoreductase</keyword>
<feature type="region of interest" description="Disordered" evidence="5">
    <location>
        <begin position="581"/>
        <end position="606"/>
    </location>
</feature>
<keyword evidence="3" id="KW-0408">Iron</keyword>
<dbReference type="SMART" id="SM00926">
    <property type="entry name" value="Molybdop_Fe4S4"/>
    <property type="match status" value="1"/>
</dbReference>
<dbReference type="InterPro" id="IPR054894">
    <property type="entry name" value="Nitr_red_NasA"/>
</dbReference>
<dbReference type="PROSITE" id="PS00490">
    <property type="entry name" value="MOLYBDOPTERIN_PROK_2"/>
    <property type="match status" value="1"/>
</dbReference>
<name>A0ABD6AK56_9EURY</name>
<dbReference type="NCBIfam" id="NF041323">
    <property type="entry name" value="Nitr_red_NasA_Halo"/>
    <property type="match status" value="1"/>
</dbReference>
<protein>
    <submittedName>
        <fullName evidence="7">Assimilatory nitrate reductase NasA</fullName>
        <ecNumber evidence="7">1.7.7.2</ecNumber>
    </submittedName>
</protein>
<dbReference type="Gene3D" id="2.20.25.90">
    <property type="entry name" value="ADC-like domains"/>
    <property type="match status" value="1"/>
</dbReference>
<dbReference type="SUPFAM" id="SSF53706">
    <property type="entry name" value="Formate dehydrogenase/DMSO reductase, domains 1-3"/>
    <property type="match status" value="1"/>
</dbReference>
<dbReference type="EC" id="1.7.7.2" evidence="7"/>
<dbReference type="InterPro" id="IPR009010">
    <property type="entry name" value="Asp_de-COase-like_dom_sf"/>
</dbReference>
<proteinExistence type="predicted"/>
<dbReference type="InterPro" id="IPR006657">
    <property type="entry name" value="MoPterin_dinucl-bd_dom"/>
</dbReference>
<dbReference type="InterPro" id="IPR006655">
    <property type="entry name" value="Mopterin_OxRdtase_prok_CS"/>
</dbReference>